<evidence type="ECO:0000259" key="2">
    <source>
        <dbReference type="Pfam" id="PF09409"/>
    </source>
</evidence>
<dbReference type="SUPFAM" id="SSF143503">
    <property type="entry name" value="PUG domain-like"/>
    <property type="match status" value="1"/>
</dbReference>
<reference evidence="3 4" key="1">
    <citation type="journal article" date="2019" name="Nat. Ecol. Evol.">
        <title>Megaphylogeny resolves global patterns of mushroom evolution.</title>
        <authorList>
            <person name="Varga T."/>
            <person name="Krizsan K."/>
            <person name="Foldi C."/>
            <person name="Dima B."/>
            <person name="Sanchez-Garcia M."/>
            <person name="Sanchez-Ramirez S."/>
            <person name="Szollosi G.J."/>
            <person name="Szarkandi J.G."/>
            <person name="Papp V."/>
            <person name="Albert L."/>
            <person name="Andreopoulos W."/>
            <person name="Angelini C."/>
            <person name="Antonin V."/>
            <person name="Barry K.W."/>
            <person name="Bougher N.L."/>
            <person name="Buchanan P."/>
            <person name="Buyck B."/>
            <person name="Bense V."/>
            <person name="Catcheside P."/>
            <person name="Chovatia M."/>
            <person name="Cooper J."/>
            <person name="Damon W."/>
            <person name="Desjardin D."/>
            <person name="Finy P."/>
            <person name="Geml J."/>
            <person name="Haridas S."/>
            <person name="Hughes K."/>
            <person name="Justo A."/>
            <person name="Karasinski D."/>
            <person name="Kautmanova I."/>
            <person name="Kiss B."/>
            <person name="Kocsube S."/>
            <person name="Kotiranta H."/>
            <person name="LaButti K.M."/>
            <person name="Lechner B.E."/>
            <person name="Liimatainen K."/>
            <person name="Lipzen A."/>
            <person name="Lukacs Z."/>
            <person name="Mihaltcheva S."/>
            <person name="Morgado L.N."/>
            <person name="Niskanen T."/>
            <person name="Noordeloos M.E."/>
            <person name="Ohm R.A."/>
            <person name="Ortiz-Santana B."/>
            <person name="Ovrebo C."/>
            <person name="Racz N."/>
            <person name="Riley R."/>
            <person name="Savchenko A."/>
            <person name="Shiryaev A."/>
            <person name="Soop K."/>
            <person name="Spirin V."/>
            <person name="Szebenyi C."/>
            <person name="Tomsovsky M."/>
            <person name="Tulloss R.E."/>
            <person name="Uehling J."/>
            <person name="Grigoriev I.V."/>
            <person name="Vagvolgyi C."/>
            <person name="Papp T."/>
            <person name="Martin F.M."/>
            <person name="Miettinen O."/>
            <person name="Hibbett D.S."/>
            <person name="Nagy L.G."/>
        </authorList>
    </citation>
    <scope>NUCLEOTIDE SEQUENCE [LARGE SCALE GENOMIC DNA]</scope>
    <source>
        <strain evidence="3 4">CBS 962.96</strain>
    </source>
</reference>
<name>A0A4S8MYI7_DENBC</name>
<evidence type="ECO:0000256" key="1">
    <source>
        <dbReference type="SAM" id="MobiDB-lite"/>
    </source>
</evidence>
<accession>A0A4S8MYI7</accession>
<proteinExistence type="predicted"/>
<feature type="region of interest" description="Disordered" evidence="1">
    <location>
        <begin position="194"/>
        <end position="291"/>
    </location>
</feature>
<dbReference type="AlphaFoldDB" id="A0A4S8MYI7"/>
<dbReference type="OrthoDB" id="49605at2759"/>
<evidence type="ECO:0000313" key="3">
    <source>
        <dbReference type="EMBL" id="THV08517.1"/>
    </source>
</evidence>
<gene>
    <name evidence="3" type="ORF">K435DRAFT_959075</name>
</gene>
<dbReference type="Proteomes" id="UP000297245">
    <property type="component" value="Unassembled WGS sequence"/>
</dbReference>
<dbReference type="Pfam" id="PF09409">
    <property type="entry name" value="PUB"/>
    <property type="match status" value="1"/>
</dbReference>
<feature type="domain" description="PUB" evidence="2">
    <location>
        <begin position="55"/>
        <end position="130"/>
    </location>
</feature>
<dbReference type="InterPro" id="IPR018997">
    <property type="entry name" value="PUB_domain"/>
</dbReference>
<dbReference type="CDD" id="cd09212">
    <property type="entry name" value="PUB"/>
    <property type="match status" value="1"/>
</dbReference>
<feature type="region of interest" description="Disordered" evidence="1">
    <location>
        <begin position="1"/>
        <end position="23"/>
    </location>
</feature>
<keyword evidence="4" id="KW-1185">Reference proteome</keyword>
<protein>
    <recommendedName>
        <fullName evidence="2">PUB domain-containing protein</fullName>
    </recommendedName>
</protein>
<dbReference type="Gene3D" id="1.20.58.2190">
    <property type="match status" value="1"/>
</dbReference>
<sequence length="291" mass="33029">MATISPESLAAAAERRNQQTSEGLTHAQQLALHEKKTKFRRLIDPGIMRPNPELQAMKSLETLLKLCDNLIREPDNSKYQRFKTTNNFIQENIIKPKGTVEYARELGFRPEVEDFQPYYTFNPTRMEDLKIGHAILKDFIDLQKQKKERAAIPTMTQKQVAQETAEKVKLAFMEDRRTKQERDDREKELRAIRAAQGGAAATTTPTESNQSRNRTQRRRRHSDDDEEDIRQLPGTGRVLGDDGPAEPIAGEPPSPPSQVHSSDDEDVSMPGTGRTLVDVSSTEHPPPYEDQ</sequence>
<evidence type="ECO:0000313" key="4">
    <source>
        <dbReference type="Proteomes" id="UP000297245"/>
    </source>
</evidence>
<feature type="compositionally biased region" description="Low complexity" evidence="1">
    <location>
        <begin position="194"/>
        <end position="213"/>
    </location>
</feature>
<dbReference type="EMBL" id="ML179035">
    <property type="protein sequence ID" value="THV08517.1"/>
    <property type="molecule type" value="Genomic_DNA"/>
</dbReference>
<organism evidence="3 4">
    <name type="scientific">Dendrothele bispora (strain CBS 962.96)</name>
    <dbReference type="NCBI Taxonomy" id="1314807"/>
    <lineage>
        <taxon>Eukaryota</taxon>
        <taxon>Fungi</taxon>
        <taxon>Dikarya</taxon>
        <taxon>Basidiomycota</taxon>
        <taxon>Agaricomycotina</taxon>
        <taxon>Agaricomycetes</taxon>
        <taxon>Agaricomycetidae</taxon>
        <taxon>Agaricales</taxon>
        <taxon>Agaricales incertae sedis</taxon>
        <taxon>Dendrothele</taxon>
    </lineage>
</organism>
<dbReference type="InterPro" id="IPR036339">
    <property type="entry name" value="PUB-like_dom_sf"/>
</dbReference>